<proteinExistence type="inferred from homology"/>
<name>A0A4T0FMJ7_9BASI</name>
<evidence type="ECO:0000256" key="5">
    <source>
        <dbReference type="ARBA" id="ARBA00004991"/>
    </source>
</evidence>
<protein>
    <recommendedName>
        <fullName evidence="7">serine C-palmitoyltransferase</fullName>
        <ecNumber evidence="7">2.3.1.50</ecNumber>
    </recommendedName>
</protein>
<evidence type="ECO:0000256" key="18">
    <source>
        <dbReference type="RuleBase" id="RU003693"/>
    </source>
</evidence>
<feature type="domain" description="Aminotransferase class I/classII large" evidence="21">
    <location>
        <begin position="195"/>
        <end position="447"/>
    </location>
</feature>
<evidence type="ECO:0000313" key="22">
    <source>
        <dbReference type="EMBL" id="TIA88006.1"/>
    </source>
</evidence>
<keyword evidence="14" id="KW-0443">Lipid metabolism</keyword>
<keyword evidence="9 20" id="KW-0812">Transmembrane</keyword>
<dbReference type="CDD" id="cd06454">
    <property type="entry name" value="KBL_like"/>
    <property type="match status" value="1"/>
</dbReference>
<dbReference type="Gene3D" id="3.40.640.10">
    <property type="entry name" value="Type I PLP-dependent aspartate aminotransferase-like (Major domain)"/>
    <property type="match status" value="1"/>
</dbReference>
<dbReference type="InterPro" id="IPR001917">
    <property type="entry name" value="Aminotrans_II_pyridoxalP_BS"/>
</dbReference>
<comment type="subcellular location">
    <subcellularLocation>
        <location evidence="2">Endoplasmic reticulum</location>
    </subcellularLocation>
    <subcellularLocation>
        <location evidence="3">Membrane</location>
    </subcellularLocation>
</comment>
<evidence type="ECO:0000256" key="8">
    <source>
        <dbReference type="ARBA" id="ARBA00022679"/>
    </source>
</evidence>
<dbReference type="EC" id="2.3.1.50" evidence="7"/>
<dbReference type="GO" id="GO:0017059">
    <property type="term" value="C:serine palmitoyltransferase complex"/>
    <property type="evidence" value="ECO:0007669"/>
    <property type="project" value="TreeGrafter"/>
</dbReference>
<dbReference type="SUPFAM" id="SSF53383">
    <property type="entry name" value="PLP-dependent transferases"/>
    <property type="match status" value="1"/>
</dbReference>
<evidence type="ECO:0000256" key="10">
    <source>
        <dbReference type="ARBA" id="ARBA00022824"/>
    </source>
</evidence>
<dbReference type="InterPro" id="IPR015421">
    <property type="entry name" value="PyrdxlP-dep_Trfase_major"/>
</dbReference>
<evidence type="ECO:0000256" key="9">
    <source>
        <dbReference type="ARBA" id="ARBA00022692"/>
    </source>
</evidence>
<dbReference type="GO" id="GO:0004758">
    <property type="term" value="F:serine C-palmitoyltransferase activity"/>
    <property type="evidence" value="ECO:0007669"/>
    <property type="project" value="UniProtKB-EC"/>
</dbReference>
<evidence type="ECO:0000256" key="6">
    <source>
        <dbReference type="ARBA" id="ARBA00008392"/>
    </source>
</evidence>
<dbReference type="FunFam" id="3.40.640.10:FF:000047">
    <property type="entry name" value="serine palmitoyltransferase 2 isoform X1"/>
    <property type="match status" value="1"/>
</dbReference>
<dbReference type="InterPro" id="IPR004839">
    <property type="entry name" value="Aminotransferase_I/II_large"/>
</dbReference>
<evidence type="ECO:0000259" key="21">
    <source>
        <dbReference type="Pfam" id="PF00155"/>
    </source>
</evidence>
<keyword evidence="23" id="KW-1185">Reference proteome</keyword>
<evidence type="ECO:0000256" key="13">
    <source>
        <dbReference type="ARBA" id="ARBA00022989"/>
    </source>
</evidence>
<accession>A0A4T0FMJ7</accession>
<keyword evidence="12" id="KW-0746">Sphingolipid metabolism</keyword>
<keyword evidence="10" id="KW-0256">Endoplasmic reticulum</keyword>
<evidence type="ECO:0000256" key="1">
    <source>
        <dbReference type="ARBA" id="ARBA00001933"/>
    </source>
</evidence>
<dbReference type="GO" id="GO:0005783">
    <property type="term" value="C:endoplasmic reticulum"/>
    <property type="evidence" value="ECO:0007669"/>
    <property type="project" value="UniProtKB-SubCell"/>
</dbReference>
<dbReference type="AlphaFoldDB" id="A0A4T0FMJ7"/>
<reference evidence="22 23" key="1">
    <citation type="submission" date="2019-03" db="EMBL/GenBank/DDBJ databases">
        <title>Sequencing 23 genomes of Wallemia ichthyophaga.</title>
        <authorList>
            <person name="Gostincar C."/>
        </authorList>
    </citation>
    <scope>NUCLEOTIDE SEQUENCE [LARGE SCALE GENOMIC DNA]</scope>
    <source>
        <strain evidence="22 23">EXF-5753</strain>
    </source>
</reference>
<keyword evidence="15 20" id="KW-0472">Membrane</keyword>
<dbReference type="GO" id="GO:0046512">
    <property type="term" value="P:sphingosine biosynthetic process"/>
    <property type="evidence" value="ECO:0007669"/>
    <property type="project" value="TreeGrafter"/>
</dbReference>
<dbReference type="PROSITE" id="PS00599">
    <property type="entry name" value="AA_TRANSFER_CLASS_2"/>
    <property type="match status" value="1"/>
</dbReference>
<comment type="pathway">
    <text evidence="4">Lipid metabolism; sphingolipid metabolism.</text>
</comment>
<comment type="caution">
    <text evidence="22">The sequence shown here is derived from an EMBL/GenBank/DDBJ whole genome shotgun (WGS) entry which is preliminary data.</text>
</comment>
<comment type="catalytic activity">
    <reaction evidence="17">
        <text>L-serine + hexadecanoyl-CoA + H(+) = 3-oxosphinganine + CO2 + CoA</text>
        <dbReference type="Rhea" id="RHEA:14761"/>
        <dbReference type="ChEBI" id="CHEBI:15378"/>
        <dbReference type="ChEBI" id="CHEBI:16526"/>
        <dbReference type="ChEBI" id="CHEBI:33384"/>
        <dbReference type="ChEBI" id="CHEBI:57287"/>
        <dbReference type="ChEBI" id="CHEBI:57379"/>
        <dbReference type="ChEBI" id="CHEBI:58299"/>
        <dbReference type="EC" id="2.3.1.50"/>
    </reaction>
</comment>
<dbReference type="PANTHER" id="PTHR13693">
    <property type="entry name" value="CLASS II AMINOTRANSFERASE/8-AMINO-7-OXONONANOATE SYNTHASE"/>
    <property type="match status" value="1"/>
</dbReference>
<comment type="pathway">
    <text evidence="5">Sphingolipid metabolism.</text>
</comment>
<dbReference type="InterPro" id="IPR015422">
    <property type="entry name" value="PyrdxlP-dep_Trfase_small"/>
</dbReference>
<dbReference type="Proteomes" id="UP000310189">
    <property type="component" value="Unassembled WGS sequence"/>
</dbReference>
<comment type="cofactor">
    <cofactor evidence="1 18">
        <name>pyridoxal 5'-phosphate</name>
        <dbReference type="ChEBI" id="CHEBI:597326"/>
    </cofactor>
</comment>
<dbReference type="EMBL" id="SPNW01000044">
    <property type="protein sequence ID" value="TIA88006.1"/>
    <property type="molecule type" value="Genomic_DNA"/>
</dbReference>
<dbReference type="GO" id="GO:0030170">
    <property type="term" value="F:pyridoxal phosphate binding"/>
    <property type="evidence" value="ECO:0007669"/>
    <property type="project" value="InterPro"/>
</dbReference>
<evidence type="ECO:0000256" key="2">
    <source>
        <dbReference type="ARBA" id="ARBA00004240"/>
    </source>
</evidence>
<feature type="region of interest" description="Disordered" evidence="19">
    <location>
        <begin position="1"/>
        <end position="29"/>
    </location>
</feature>
<keyword evidence="16" id="KW-0012">Acyltransferase</keyword>
<dbReference type="PANTHER" id="PTHR13693:SF3">
    <property type="entry name" value="LD36009P"/>
    <property type="match status" value="1"/>
</dbReference>
<dbReference type="InterPro" id="IPR015424">
    <property type="entry name" value="PyrdxlP-dep_Trfase"/>
</dbReference>
<keyword evidence="8" id="KW-0808">Transferase</keyword>
<evidence type="ECO:0000256" key="19">
    <source>
        <dbReference type="SAM" id="MobiDB-lite"/>
    </source>
</evidence>
<evidence type="ECO:0000256" key="20">
    <source>
        <dbReference type="SAM" id="Phobius"/>
    </source>
</evidence>
<evidence type="ECO:0000256" key="16">
    <source>
        <dbReference type="ARBA" id="ARBA00023315"/>
    </source>
</evidence>
<evidence type="ECO:0000256" key="12">
    <source>
        <dbReference type="ARBA" id="ARBA00022919"/>
    </source>
</evidence>
<evidence type="ECO:0000256" key="17">
    <source>
        <dbReference type="ARBA" id="ARBA00048528"/>
    </source>
</evidence>
<evidence type="ECO:0000313" key="23">
    <source>
        <dbReference type="Proteomes" id="UP000310189"/>
    </source>
</evidence>
<comment type="similarity">
    <text evidence="6 18">Belongs to the class-II pyridoxal-phosphate-dependent aminotransferase family.</text>
</comment>
<keyword evidence="13 20" id="KW-1133">Transmembrane helix</keyword>
<keyword evidence="11 18" id="KW-0663">Pyridoxal phosphate</keyword>
<dbReference type="Gene3D" id="3.90.1150.10">
    <property type="entry name" value="Aspartate Aminotransferase, domain 1"/>
    <property type="match status" value="1"/>
</dbReference>
<dbReference type="InterPro" id="IPR050087">
    <property type="entry name" value="AON_synthase_class-II"/>
</dbReference>
<evidence type="ECO:0000256" key="7">
    <source>
        <dbReference type="ARBA" id="ARBA00013220"/>
    </source>
</evidence>
<feature type="domain" description="Aminotransferase class I/classII large" evidence="21">
    <location>
        <begin position="492"/>
        <end position="592"/>
    </location>
</feature>
<evidence type="ECO:0000256" key="4">
    <source>
        <dbReference type="ARBA" id="ARBA00004760"/>
    </source>
</evidence>
<sequence length="629" mass="70012">MQVNSSSRLRAPQLDKSPNTKSAFLYPRPSLPSLSTTSADNLPDARSYLQTKLDVPTKSHLSHDEYGICNNSEYRFVSSHNENEDSTTPEVEEPNYYILISTYVSYMLLIIVGHMRDFFGKRMFKKHYKHLMPNNGYAALLSDFDSFYTRRLKLRIDDCFSRPTTGVPGRTILTLDRDSNDYNNTYIYSGTNTRCLNVSSYNYLGFAQARGGCADAVEDCIARYGISAGGPRLEGGTLDLHNQAEKLVAKFLGSEDAMLISMGFATNSTTIPALVNKGCLVISDELNHSSIRFGVRLSGASVRQYKHNDMKDLENLLRETISQGQPRTHRPWKKILLIVEGLYSMEGTLVNLPVIMEMKKKYKFYLYMDEAHSIGALGPHGRGVCDYFGIDPRSIDVLMGTVTKSFGAAGGYIAGGHEMVNRIRQRSHGMTYAESMSPPVLTQIISSLASITGVKEFVEDGDQISEDAHPGPVTHSTLPQWLNLPRDLLDGTEGKDRLRRLAFNARYLSSALRKMGFIMSGSRDSPIVPLFIFNPAKLPLFSRAMMDRLTPGAASIVVVVVAYPATPLTSGRVRFCLSSAHTKGDIDELLRACDEVGDLLGLKLSRREPKWTVDECIDRAVELVQQEDV</sequence>
<dbReference type="OrthoDB" id="65434at2759"/>
<feature type="transmembrane region" description="Helical" evidence="20">
    <location>
        <begin position="96"/>
        <end position="115"/>
    </location>
</feature>
<dbReference type="Pfam" id="PF00155">
    <property type="entry name" value="Aminotran_1_2"/>
    <property type="match status" value="2"/>
</dbReference>
<dbReference type="GO" id="GO:0016020">
    <property type="term" value="C:membrane"/>
    <property type="evidence" value="ECO:0007669"/>
    <property type="project" value="UniProtKB-SubCell"/>
</dbReference>
<evidence type="ECO:0000256" key="15">
    <source>
        <dbReference type="ARBA" id="ARBA00023136"/>
    </source>
</evidence>
<evidence type="ECO:0000256" key="14">
    <source>
        <dbReference type="ARBA" id="ARBA00023098"/>
    </source>
</evidence>
<gene>
    <name evidence="22" type="ORF">E3P99_02848</name>
</gene>
<organism evidence="22 23">
    <name type="scientific">Wallemia hederae</name>
    <dbReference type="NCBI Taxonomy" id="1540922"/>
    <lineage>
        <taxon>Eukaryota</taxon>
        <taxon>Fungi</taxon>
        <taxon>Dikarya</taxon>
        <taxon>Basidiomycota</taxon>
        <taxon>Wallemiomycotina</taxon>
        <taxon>Wallemiomycetes</taxon>
        <taxon>Wallemiales</taxon>
        <taxon>Wallemiaceae</taxon>
        <taxon>Wallemia</taxon>
    </lineage>
</organism>
<evidence type="ECO:0000256" key="11">
    <source>
        <dbReference type="ARBA" id="ARBA00022898"/>
    </source>
</evidence>
<evidence type="ECO:0000256" key="3">
    <source>
        <dbReference type="ARBA" id="ARBA00004370"/>
    </source>
</evidence>
<dbReference type="GO" id="GO:0046513">
    <property type="term" value="P:ceramide biosynthetic process"/>
    <property type="evidence" value="ECO:0007669"/>
    <property type="project" value="TreeGrafter"/>
</dbReference>